<evidence type="ECO:0000259" key="8">
    <source>
        <dbReference type="Pfam" id="PF21694"/>
    </source>
</evidence>
<dbReference type="Proteomes" id="UP000185860">
    <property type="component" value="Unassembled WGS sequence"/>
</dbReference>
<dbReference type="Gene3D" id="3.40.50.300">
    <property type="entry name" value="P-loop containing nucleotide triphosphate hydrolases"/>
    <property type="match status" value="1"/>
</dbReference>
<proteinExistence type="inferred from homology"/>
<gene>
    <name evidence="9" type="ORF">NIES2119_17620</name>
</gene>
<dbReference type="InterPro" id="IPR008921">
    <property type="entry name" value="DNA_pol3_clamp-load_cplx_C"/>
</dbReference>
<evidence type="ECO:0000256" key="7">
    <source>
        <dbReference type="ARBA" id="ARBA00049244"/>
    </source>
</evidence>
<evidence type="ECO:0000256" key="4">
    <source>
        <dbReference type="ARBA" id="ARBA00022705"/>
    </source>
</evidence>
<dbReference type="Gene3D" id="1.10.8.60">
    <property type="match status" value="1"/>
</dbReference>
<dbReference type="STRING" id="454136.NIES2119_17620"/>
<dbReference type="InterPro" id="IPR027417">
    <property type="entry name" value="P-loop_NTPase"/>
</dbReference>
<evidence type="ECO:0000256" key="1">
    <source>
        <dbReference type="ARBA" id="ARBA00012417"/>
    </source>
</evidence>
<dbReference type="GO" id="GO:0003887">
    <property type="term" value="F:DNA-directed DNA polymerase activity"/>
    <property type="evidence" value="ECO:0007669"/>
    <property type="project" value="UniProtKB-KW"/>
</dbReference>
<dbReference type="Gene3D" id="1.20.272.10">
    <property type="match status" value="1"/>
</dbReference>
<keyword evidence="2" id="KW-0808">Transferase</keyword>
<dbReference type="NCBIfam" id="TIGR01128">
    <property type="entry name" value="holA"/>
    <property type="match status" value="1"/>
</dbReference>
<name>A0A1U7IGC5_9CYAN</name>
<organism evidence="9 10">
    <name type="scientific">[Phormidium ambiguum] IAM M-71</name>
    <dbReference type="NCBI Taxonomy" id="454136"/>
    <lineage>
        <taxon>Bacteria</taxon>
        <taxon>Bacillati</taxon>
        <taxon>Cyanobacteriota</taxon>
        <taxon>Cyanophyceae</taxon>
        <taxon>Oscillatoriophycideae</taxon>
        <taxon>Aerosakkonematales</taxon>
        <taxon>Aerosakkonemataceae</taxon>
        <taxon>Floridanema</taxon>
    </lineage>
</organism>
<dbReference type="InterPro" id="IPR048466">
    <property type="entry name" value="DNA_pol3_delta-like_C"/>
</dbReference>
<comment type="caution">
    <text evidence="9">The sequence shown here is derived from an EMBL/GenBank/DDBJ whole genome shotgun (WGS) entry which is preliminary data.</text>
</comment>
<dbReference type="EMBL" id="MRCE01000017">
    <property type="protein sequence ID" value="OKH36142.1"/>
    <property type="molecule type" value="Genomic_DNA"/>
</dbReference>
<comment type="catalytic activity">
    <reaction evidence="7">
        <text>DNA(n) + a 2'-deoxyribonucleoside 5'-triphosphate = DNA(n+1) + diphosphate</text>
        <dbReference type="Rhea" id="RHEA:22508"/>
        <dbReference type="Rhea" id="RHEA-COMP:17339"/>
        <dbReference type="Rhea" id="RHEA-COMP:17340"/>
        <dbReference type="ChEBI" id="CHEBI:33019"/>
        <dbReference type="ChEBI" id="CHEBI:61560"/>
        <dbReference type="ChEBI" id="CHEBI:173112"/>
        <dbReference type="EC" id="2.7.7.7"/>
    </reaction>
</comment>
<keyword evidence="5" id="KW-0239">DNA-directed DNA polymerase</keyword>
<protein>
    <recommendedName>
        <fullName evidence="1">DNA-directed DNA polymerase</fullName>
        <ecNumber evidence="1">2.7.7.7</ecNumber>
    </recommendedName>
</protein>
<dbReference type="OrthoDB" id="581300at2"/>
<dbReference type="PANTHER" id="PTHR34388:SF1">
    <property type="entry name" value="DNA POLYMERASE III SUBUNIT DELTA"/>
    <property type="match status" value="1"/>
</dbReference>
<dbReference type="EC" id="2.7.7.7" evidence="1"/>
<dbReference type="SUPFAM" id="SSF48019">
    <property type="entry name" value="post-AAA+ oligomerization domain-like"/>
    <property type="match status" value="1"/>
</dbReference>
<dbReference type="GO" id="GO:0006261">
    <property type="term" value="P:DNA-templated DNA replication"/>
    <property type="evidence" value="ECO:0007669"/>
    <property type="project" value="TreeGrafter"/>
</dbReference>
<dbReference type="GO" id="GO:0003677">
    <property type="term" value="F:DNA binding"/>
    <property type="evidence" value="ECO:0007669"/>
    <property type="project" value="InterPro"/>
</dbReference>
<keyword evidence="3" id="KW-0548">Nucleotidyltransferase</keyword>
<evidence type="ECO:0000256" key="6">
    <source>
        <dbReference type="ARBA" id="ARBA00034754"/>
    </source>
</evidence>
<sequence length="324" mass="36064">MISLLVGDDVHAINKKLLEFKKSLDPDWISFNYHRFSVSVIEEAIDCALTRALGKGKGKLVVVEECNFKQFTEETMKSFQLLSQVPETTDLVFVALAIDKRLKVVKFLLSQGKLFEFNLIAPWRTDLIARSIGTEAKAIGLLIDRKIIEYLASAIGNDSARAEVELQKLVSYSNGKKLSVEEVRVLVPSTTQNSLQLASAIRESNAIKAVNLLQELLDKETFPLAICATLITQFRTWMWVKAALVGGVKQDAEIARICQVVNPKRVYFLKQEVAGVGLRSLIQAMSMLLELEVALKGGQKGDLMLPAILALARLFTCKKARRVK</sequence>
<feature type="domain" description="DNA polymerase III delta subunit-like C-terminal" evidence="8">
    <location>
        <begin position="192"/>
        <end position="304"/>
    </location>
</feature>
<reference evidence="9 10" key="1">
    <citation type="submission" date="2016-11" db="EMBL/GenBank/DDBJ databases">
        <title>Draft Genome Sequences of Nine Cyanobacterial Strains from Diverse Habitats.</title>
        <authorList>
            <person name="Zhu T."/>
            <person name="Hou S."/>
            <person name="Lu X."/>
            <person name="Hess W.R."/>
        </authorList>
    </citation>
    <scope>NUCLEOTIDE SEQUENCE [LARGE SCALE GENOMIC DNA]</scope>
    <source>
        <strain evidence="9 10">IAM M-71</strain>
    </source>
</reference>
<evidence type="ECO:0000256" key="2">
    <source>
        <dbReference type="ARBA" id="ARBA00022679"/>
    </source>
</evidence>
<accession>A0A1U7IGC5</accession>
<comment type="similarity">
    <text evidence="6">Belongs to the DNA polymerase HolA subunit family.</text>
</comment>
<evidence type="ECO:0000313" key="9">
    <source>
        <dbReference type="EMBL" id="OKH36142.1"/>
    </source>
</evidence>
<evidence type="ECO:0000313" key="10">
    <source>
        <dbReference type="Proteomes" id="UP000185860"/>
    </source>
</evidence>
<dbReference type="AlphaFoldDB" id="A0A1U7IGC5"/>
<dbReference type="Pfam" id="PF21694">
    <property type="entry name" value="DNA_pol3_delta_C"/>
    <property type="match status" value="1"/>
</dbReference>
<evidence type="ECO:0000256" key="5">
    <source>
        <dbReference type="ARBA" id="ARBA00022932"/>
    </source>
</evidence>
<dbReference type="PANTHER" id="PTHR34388">
    <property type="entry name" value="DNA POLYMERASE III SUBUNIT DELTA"/>
    <property type="match status" value="1"/>
</dbReference>
<evidence type="ECO:0000256" key="3">
    <source>
        <dbReference type="ARBA" id="ARBA00022695"/>
    </source>
</evidence>
<dbReference type="InterPro" id="IPR005790">
    <property type="entry name" value="DNA_polIII_delta"/>
</dbReference>
<dbReference type="RefSeq" id="WP_073594823.1">
    <property type="nucleotide sequence ID" value="NZ_MRCE01000017.1"/>
</dbReference>
<dbReference type="GO" id="GO:0009360">
    <property type="term" value="C:DNA polymerase III complex"/>
    <property type="evidence" value="ECO:0007669"/>
    <property type="project" value="TreeGrafter"/>
</dbReference>
<keyword evidence="4" id="KW-0235">DNA replication</keyword>